<dbReference type="SUPFAM" id="SSF53850">
    <property type="entry name" value="Periplasmic binding protein-like II"/>
    <property type="match status" value="1"/>
</dbReference>
<reference evidence="5 6" key="1">
    <citation type="journal article" date="2019" name="Nat. Microbiol.">
        <title>Mediterranean grassland soil C-N compound turnover is dependent on rainfall and depth, and is mediated by genomically divergent microorganisms.</title>
        <authorList>
            <person name="Diamond S."/>
            <person name="Andeer P.F."/>
            <person name="Li Z."/>
            <person name="Crits-Christoph A."/>
            <person name="Burstein D."/>
            <person name="Anantharaman K."/>
            <person name="Lane K.R."/>
            <person name="Thomas B.C."/>
            <person name="Pan C."/>
            <person name="Northen T.R."/>
            <person name="Banfield J.F."/>
        </authorList>
    </citation>
    <scope>NUCLEOTIDE SEQUENCE [LARGE SCALE GENOMIC DNA]</scope>
    <source>
        <strain evidence="5">NP_5</strain>
    </source>
</reference>
<sequence length="344" mass="36160">MRRGLMIAVIIGALLGALAGRGSAQVESPRITLAVGGQSLYIYLPLTLAQQLGYFKDEGVEVEIVDVAGGAKAIEALLGGSASVVCGFVDHTIEMQAQGKSIKMFVLYNRYPGLVAALTKAGQARGMRGIADLKGAQIGVTAPGSSTYFFAQYLLAKNGVPPDQASYIGIGTAATAVAAVRRGIVDALVNVDPTITVLTKSADIQILADTRTTLGTLRVFGGPYPAGGLYAAPAFIERNPRTVQALTTASVKALHWIKSHTPEEIAGKMPERFSQSDKSLYVASLSENLEMFSLDGRIPLAGLQTIAKVLSAFDKSVVANPGRINPAAAFTNEFVDHAHALLKF</sequence>
<comment type="similarity">
    <text evidence="2">Belongs to the bacterial solute-binding protein SsuA/TauA family.</text>
</comment>
<evidence type="ECO:0000256" key="1">
    <source>
        <dbReference type="ARBA" id="ARBA00004418"/>
    </source>
</evidence>
<dbReference type="InterPro" id="IPR015168">
    <property type="entry name" value="SsuA/THI5"/>
</dbReference>
<protein>
    <submittedName>
        <fullName evidence="5">Transporter substrate-binding domain-containing protein</fullName>
    </submittedName>
</protein>
<proteinExistence type="inferred from homology"/>
<dbReference type="Pfam" id="PF09084">
    <property type="entry name" value="NMT1"/>
    <property type="match status" value="1"/>
</dbReference>
<dbReference type="Gene3D" id="3.40.190.10">
    <property type="entry name" value="Periplasmic binding protein-like II"/>
    <property type="match status" value="2"/>
</dbReference>
<evidence type="ECO:0000256" key="3">
    <source>
        <dbReference type="ARBA" id="ARBA00022729"/>
    </source>
</evidence>
<evidence type="ECO:0000313" key="5">
    <source>
        <dbReference type="EMBL" id="TMJ14214.1"/>
    </source>
</evidence>
<dbReference type="EMBL" id="VBAM01000121">
    <property type="protein sequence ID" value="TMJ14214.1"/>
    <property type="molecule type" value="Genomic_DNA"/>
</dbReference>
<name>A0A537M1Q4_9BACT</name>
<organism evidence="5 6">
    <name type="scientific">Candidatus Segetimicrobium genomatis</name>
    <dbReference type="NCBI Taxonomy" id="2569760"/>
    <lineage>
        <taxon>Bacteria</taxon>
        <taxon>Bacillati</taxon>
        <taxon>Candidatus Sysuimicrobiota</taxon>
        <taxon>Candidatus Sysuimicrobiia</taxon>
        <taxon>Candidatus Sysuimicrobiales</taxon>
        <taxon>Candidatus Segetimicrobiaceae</taxon>
        <taxon>Candidatus Segetimicrobium</taxon>
    </lineage>
</organism>
<comment type="subcellular location">
    <subcellularLocation>
        <location evidence="1">Periplasm</location>
    </subcellularLocation>
</comment>
<feature type="domain" description="SsuA/THI5-like" evidence="4">
    <location>
        <begin position="45"/>
        <end position="260"/>
    </location>
</feature>
<dbReference type="GO" id="GO:0042918">
    <property type="term" value="P:alkanesulfonate transmembrane transport"/>
    <property type="evidence" value="ECO:0007669"/>
    <property type="project" value="TreeGrafter"/>
</dbReference>
<dbReference type="PANTHER" id="PTHR30024">
    <property type="entry name" value="ALIPHATIC SULFONATES-BINDING PROTEIN-RELATED"/>
    <property type="match status" value="1"/>
</dbReference>
<dbReference type="AlphaFoldDB" id="A0A537M1Q4"/>
<evidence type="ECO:0000259" key="4">
    <source>
        <dbReference type="Pfam" id="PF09084"/>
    </source>
</evidence>
<gene>
    <name evidence="5" type="ORF">E6H02_03685</name>
</gene>
<dbReference type="PANTHER" id="PTHR30024:SF47">
    <property type="entry name" value="TAURINE-BINDING PERIPLASMIC PROTEIN"/>
    <property type="match status" value="1"/>
</dbReference>
<evidence type="ECO:0000256" key="2">
    <source>
        <dbReference type="ARBA" id="ARBA00010742"/>
    </source>
</evidence>
<dbReference type="GO" id="GO:0042597">
    <property type="term" value="C:periplasmic space"/>
    <property type="evidence" value="ECO:0007669"/>
    <property type="project" value="UniProtKB-SubCell"/>
</dbReference>
<accession>A0A537M1Q4</accession>
<evidence type="ECO:0000313" key="6">
    <source>
        <dbReference type="Proteomes" id="UP000320393"/>
    </source>
</evidence>
<dbReference type="Proteomes" id="UP000320393">
    <property type="component" value="Unassembled WGS sequence"/>
</dbReference>
<keyword evidence="3" id="KW-0732">Signal</keyword>
<comment type="caution">
    <text evidence="5">The sequence shown here is derived from an EMBL/GenBank/DDBJ whole genome shotgun (WGS) entry which is preliminary data.</text>
</comment>